<comment type="caution">
    <text evidence="3">The sequence shown here is derived from an EMBL/GenBank/DDBJ whole genome shotgun (WGS) entry which is preliminary data.</text>
</comment>
<evidence type="ECO:0000313" key="4">
    <source>
        <dbReference type="Proteomes" id="UP001283361"/>
    </source>
</evidence>
<reference evidence="3" key="1">
    <citation type="journal article" date="2023" name="G3 (Bethesda)">
        <title>A reference genome for the long-term kleptoplast-retaining sea slug Elysia crispata morphotype clarki.</title>
        <authorList>
            <person name="Eastman K.E."/>
            <person name="Pendleton A.L."/>
            <person name="Shaikh M.A."/>
            <person name="Suttiyut T."/>
            <person name="Ogas R."/>
            <person name="Tomko P."/>
            <person name="Gavelis G."/>
            <person name="Widhalm J.R."/>
            <person name="Wisecaver J.H."/>
        </authorList>
    </citation>
    <scope>NUCLEOTIDE SEQUENCE</scope>
    <source>
        <strain evidence="3">ECLA1</strain>
    </source>
</reference>
<evidence type="ECO:0000259" key="2">
    <source>
        <dbReference type="Pfam" id="PF00868"/>
    </source>
</evidence>
<evidence type="ECO:0000256" key="1">
    <source>
        <dbReference type="ARBA" id="ARBA00005968"/>
    </source>
</evidence>
<dbReference type="AlphaFoldDB" id="A0AAE0ZYX8"/>
<dbReference type="Pfam" id="PF00868">
    <property type="entry name" value="Transglut_N"/>
    <property type="match status" value="1"/>
</dbReference>
<evidence type="ECO:0000313" key="3">
    <source>
        <dbReference type="EMBL" id="KAK3778045.1"/>
    </source>
</evidence>
<comment type="similarity">
    <text evidence="1">Belongs to the transglutaminase superfamily. Transglutaminase family.</text>
</comment>
<dbReference type="Gene3D" id="2.60.40.10">
    <property type="entry name" value="Immunoglobulins"/>
    <property type="match status" value="1"/>
</dbReference>
<protein>
    <recommendedName>
        <fullName evidence="2">Transglutaminase N-terminal domain-containing protein</fullName>
    </recommendedName>
</protein>
<name>A0AAE0ZYX8_9GAST</name>
<dbReference type="InterPro" id="IPR001102">
    <property type="entry name" value="Transglutaminase_N"/>
</dbReference>
<dbReference type="EMBL" id="JAWDGP010003029">
    <property type="protein sequence ID" value="KAK3778045.1"/>
    <property type="molecule type" value="Genomic_DNA"/>
</dbReference>
<organism evidence="3 4">
    <name type="scientific">Elysia crispata</name>
    <name type="common">lettuce slug</name>
    <dbReference type="NCBI Taxonomy" id="231223"/>
    <lineage>
        <taxon>Eukaryota</taxon>
        <taxon>Metazoa</taxon>
        <taxon>Spiralia</taxon>
        <taxon>Lophotrochozoa</taxon>
        <taxon>Mollusca</taxon>
        <taxon>Gastropoda</taxon>
        <taxon>Heterobranchia</taxon>
        <taxon>Euthyneura</taxon>
        <taxon>Panpulmonata</taxon>
        <taxon>Sacoglossa</taxon>
        <taxon>Placobranchoidea</taxon>
        <taxon>Plakobranchidae</taxon>
        <taxon>Elysia</taxon>
    </lineage>
</organism>
<gene>
    <name evidence="3" type="ORF">RRG08_061113</name>
</gene>
<proteinExistence type="inferred from homology"/>
<dbReference type="Proteomes" id="UP001283361">
    <property type="component" value="Unassembled WGS sequence"/>
</dbReference>
<accession>A0AAE0ZYX8</accession>
<feature type="domain" description="Transglutaminase N-terminal" evidence="2">
    <location>
        <begin position="288"/>
        <end position="341"/>
    </location>
</feature>
<dbReference type="InterPro" id="IPR013783">
    <property type="entry name" value="Ig-like_fold"/>
</dbReference>
<dbReference type="InterPro" id="IPR014756">
    <property type="entry name" value="Ig_E-set"/>
</dbReference>
<sequence length="347" mass="39283">MRSTHAFTGIHCICDRHRSRTRWYTHVCSHCFCILGAGAERSHLAMFVLTVSVFWVQGPSEAIYPCLFSLFLYSGCRGRAKPSTHVCSHCFCILGAGPRARSHLAMFVLTVSVFWVQGPSEAIYPCLFSLFLYSGYRGRAKPSTHVCSHCFCILGTGAERSHLPMFVLTVSVFWVQGAERSHLPHVQGAERSHLPMFVLTVSVFWVQGPERSHLPMFVLTVSVFWVQGPSRKPSTHVCSHCFCDSGCRSRAKRSAKLQEETMEDSSNLISDEELRNRTRLLQPLLSGLQQDEVRNDHHTSEYDIKDLVVRRGQPFTITITRRTEQWTPSAMLVGLQFSFGEFVFICV</sequence>
<keyword evidence="4" id="KW-1185">Reference proteome</keyword>
<dbReference type="SUPFAM" id="SSF81296">
    <property type="entry name" value="E set domains"/>
    <property type="match status" value="1"/>
</dbReference>